<organism evidence="8 9">
    <name type="scientific">Maritalea myrionectae</name>
    <dbReference type="NCBI Taxonomy" id="454601"/>
    <lineage>
        <taxon>Bacteria</taxon>
        <taxon>Pseudomonadati</taxon>
        <taxon>Pseudomonadota</taxon>
        <taxon>Alphaproteobacteria</taxon>
        <taxon>Hyphomicrobiales</taxon>
        <taxon>Devosiaceae</taxon>
        <taxon>Maritalea</taxon>
    </lineage>
</organism>
<feature type="domain" description="Type II secretion system protein GspF" evidence="7">
    <location>
        <begin position="185"/>
        <end position="313"/>
    </location>
</feature>
<dbReference type="RefSeq" id="WP_027833956.1">
    <property type="nucleotide sequence ID" value="NZ_CP021330.1"/>
</dbReference>
<evidence type="ECO:0000259" key="7">
    <source>
        <dbReference type="Pfam" id="PF00482"/>
    </source>
</evidence>
<dbReference type="AlphaFoldDB" id="A0A2R4MHV7"/>
<dbReference type="KEGG" id="mmyr:MXMO3_03105"/>
<evidence type="ECO:0000256" key="4">
    <source>
        <dbReference type="ARBA" id="ARBA00022989"/>
    </source>
</evidence>
<accession>A0A2R4MHV7</accession>
<reference evidence="8 9" key="1">
    <citation type="submission" date="2017-05" db="EMBL/GenBank/DDBJ databases">
        <title>Genome Analysis of Maritalea myrionectae HL2708#5.</title>
        <authorList>
            <consortium name="Cotde Inc.-PKNU"/>
            <person name="Jang D."/>
            <person name="Oh H.-M."/>
        </authorList>
    </citation>
    <scope>NUCLEOTIDE SEQUENCE [LARGE SCALE GENOMIC DNA]</scope>
    <source>
        <strain evidence="8 9">HL2708#5</strain>
    </source>
</reference>
<dbReference type="STRING" id="1122213.GCA_000423365_00798"/>
<evidence type="ECO:0000313" key="9">
    <source>
        <dbReference type="Proteomes" id="UP000258927"/>
    </source>
</evidence>
<gene>
    <name evidence="8" type="ORF">MXMO3_03105</name>
</gene>
<keyword evidence="2" id="KW-1003">Cell membrane</keyword>
<name>A0A2R4MHV7_9HYPH</name>
<feature type="transmembrane region" description="Helical" evidence="6">
    <location>
        <begin position="144"/>
        <end position="166"/>
    </location>
</feature>
<dbReference type="PANTHER" id="PTHR35007">
    <property type="entry name" value="INTEGRAL MEMBRANE PROTEIN-RELATED"/>
    <property type="match status" value="1"/>
</dbReference>
<comment type="subcellular location">
    <subcellularLocation>
        <location evidence="1">Cell membrane</location>
        <topology evidence="1">Multi-pass membrane protein</topology>
    </subcellularLocation>
</comment>
<evidence type="ECO:0000256" key="6">
    <source>
        <dbReference type="SAM" id="Phobius"/>
    </source>
</evidence>
<evidence type="ECO:0000256" key="5">
    <source>
        <dbReference type="ARBA" id="ARBA00023136"/>
    </source>
</evidence>
<keyword evidence="4 6" id="KW-1133">Transmembrane helix</keyword>
<protein>
    <recommendedName>
        <fullName evidence="7">Type II secretion system protein GspF domain-containing protein</fullName>
    </recommendedName>
</protein>
<evidence type="ECO:0000256" key="3">
    <source>
        <dbReference type="ARBA" id="ARBA00022692"/>
    </source>
</evidence>
<evidence type="ECO:0000256" key="1">
    <source>
        <dbReference type="ARBA" id="ARBA00004651"/>
    </source>
</evidence>
<feature type="transmembrane region" description="Helical" evidence="6">
    <location>
        <begin position="116"/>
        <end position="138"/>
    </location>
</feature>
<dbReference type="GO" id="GO:0005886">
    <property type="term" value="C:plasma membrane"/>
    <property type="evidence" value="ECO:0007669"/>
    <property type="project" value="UniProtKB-SubCell"/>
</dbReference>
<dbReference type="Pfam" id="PF00482">
    <property type="entry name" value="T2SSF"/>
    <property type="match status" value="1"/>
</dbReference>
<feature type="transmembrane region" description="Helical" evidence="6">
    <location>
        <begin position="296"/>
        <end position="323"/>
    </location>
</feature>
<dbReference type="Proteomes" id="UP000258927">
    <property type="component" value="Chromosome"/>
</dbReference>
<evidence type="ECO:0000256" key="2">
    <source>
        <dbReference type="ARBA" id="ARBA00022475"/>
    </source>
</evidence>
<evidence type="ECO:0000313" key="8">
    <source>
        <dbReference type="EMBL" id="AVX05611.1"/>
    </source>
</evidence>
<dbReference type="PANTHER" id="PTHR35007:SF2">
    <property type="entry name" value="PILUS ASSEMBLE PROTEIN"/>
    <property type="match status" value="1"/>
</dbReference>
<keyword evidence="5 6" id="KW-0472">Membrane</keyword>
<proteinExistence type="predicted"/>
<dbReference type="InterPro" id="IPR018076">
    <property type="entry name" value="T2SS_GspF_dom"/>
</dbReference>
<dbReference type="EMBL" id="CP021330">
    <property type="protein sequence ID" value="AVX05611.1"/>
    <property type="molecule type" value="Genomic_DNA"/>
</dbReference>
<sequence length="327" mass="36469">MEALVETLTDRQFLIALLAAISAAAIVFTFGAQFADGKDMKSRIRRVASERERLRTDELARLRGEDKKVGASGRRKDFIQKTVERFSLKKAFADEQTSLKLARAGYRGPNAVMTYVFMRFAIPLGVFVLALFYIKFIIMPDALLFLQITYAMGAGIISSYLPVLLLTNKVKKRQSSIRRAWSDCLDLMLLCVESGMSIEAAFQKVSIEIVTQSPELGEEMTLTTAELNFLESRAKAYENMAQRINLDEVKSVMTALIQSERYGTSVGSSLRVMAEEGRDMRMMEAEKKAASLPPKLTVPLILFFLPVLFIVIMSPAMITIFAAPSVG</sequence>
<keyword evidence="9" id="KW-1185">Reference proteome</keyword>
<keyword evidence="3 6" id="KW-0812">Transmembrane</keyword>
<feature type="transmembrane region" description="Helical" evidence="6">
    <location>
        <begin position="12"/>
        <end position="35"/>
    </location>
</feature>